<dbReference type="GO" id="GO:0047274">
    <property type="term" value="F:galactinol-sucrose galactosyltransferase activity"/>
    <property type="evidence" value="ECO:0007669"/>
    <property type="project" value="UniProtKB-EC"/>
</dbReference>
<proteinExistence type="inferred from homology"/>
<dbReference type="SUPFAM" id="SSF51445">
    <property type="entry name" value="(Trans)glycosidases"/>
    <property type="match status" value="1"/>
</dbReference>
<dbReference type="FunFam" id="3.20.20.70:FF:000222">
    <property type="entry name" value="Raffinose synthase Sip1 protein"/>
    <property type="match status" value="1"/>
</dbReference>
<dbReference type="InterPro" id="IPR013785">
    <property type="entry name" value="Aldolase_TIM"/>
</dbReference>
<dbReference type="GO" id="GO:0004557">
    <property type="term" value="F:alpha-galactosidase activity"/>
    <property type="evidence" value="ECO:0007669"/>
    <property type="project" value="UniProtKB-EC"/>
</dbReference>
<comment type="catalytic activity">
    <reaction evidence="4">
        <text>alpha-D-galactosyl-(1-&gt;3)-1D-myo-inositol + sucrose = raffinose + myo-inositol</text>
        <dbReference type="Rhea" id="RHEA:20161"/>
        <dbReference type="ChEBI" id="CHEBI:16634"/>
        <dbReference type="ChEBI" id="CHEBI:17268"/>
        <dbReference type="ChEBI" id="CHEBI:17505"/>
        <dbReference type="ChEBI" id="CHEBI:17992"/>
        <dbReference type="EC" id="2.4.1.82"/>
    </reaction>
</comment>
<dbReference type="OrthoDB" id="4664297at2759"/>
<protein>
    <submittedName>
        <fullName evidence="5">Glycoside hydrolase family 36 protein</fullName>
    </submittedName>
</protein>
<evidence type="ECO:0000313" key="6">
    <source>
        <dbReference type="Proteomes" id="UP000799440"/>
    </source>
</evidence>
<dbReference type="PANTHER" id="PTHR31268:SF32">
    <property type="entry name" value="GALACTINOL--SUCROSE GALACTOSYLTRANSFERASE 2-RELATED"/>
    <property type="match status" value="1"/>
</dbReference>
<evidence type="ECO:0000313" key="5">
    <source>
        <dbReference type="EMBL" id="KAF2752059.1"/>
    </source>
</evidence>
<gene>
    <name evidence="5" type="ORF">M011DRAFT_435381</name>
</gene>
<dbReference type="AlphaFoldDB" id="A0A6A6VQA8"/>
<sequence>MFARILSNPALGQTTTIDGDLPWNVKITVLVESALLRSWEVAVWHNLTKTGEWSRLKLHPEPEPRSLLTVGSDNSDIKRQWYAGNLEPPKHPGTFSFTVKFRASEDEPWKWSNEHCSTSDGHIIIRAPEIPSSDLSHYIADISPEINVQKEPSDTPDTLLWSLTGAVPQASGKQSGHSDTNLGRPKAFKRWFALVRLWSPWLAPRQGKGTFDPDKEAVLAAFEREDGTHLVVLAVSGIDDVLTTLYHDGGGKILVTARNDRESAGVARTIAAVGKDLNSAIAAAMYHARKLVTKYEVTTGEVAAEAKALNEGFKPEWLEGWYDGLAYCTWNGIGQDLNSTKVSKALDSLHEHGINIKSLIIDDGWQSCNNEGQDQFRRGWLEFEAAKERFPQGLKATIKDIRAKHKDIQHVAVWHALFGYWGGIAPEGKIAQDYKTTWVQKKDGASGGRMLVVAEEDVQRFYKDFYQFLSSSGIDSVKTDAQFFLDELADADDRRSLMNSYIDAWDISQLRSFAGKAISCMSQTPQLTFHSQLPANKPRILLRNSDDFFPEVPASHPWHIFCNAHNALLSQYLNILPDWDMFQTSHSYGSYHAAARCVSGGPIYITDKPGHHDVDLICQMTGNTPRGDTVIFRPHTVGKSTMAYNSYDDPVLLKIGTYVGMAHTGVSMLGVFNCKDRPLAELLDIRSFPGADAANYLVRCHTTGQFMCPVSPESYEAFIHLELPVQGWEILSAYPLHHYQLGRRHPNSESIIAIAHLGLLGKMTGAAAIVDSSASIEEQSGRLKIWTSLKALGTYGLYVSGLSERNLENDFIALLFGRPIPFHCVKVNDVCPNILEIDTVRAWKETDSKAGWSNEVHVEVVIR</sequence>
<keyword evidence="6" id="KW-1185">Reference proteome</keyword>
<dbReference type="EMBL" id="MU006561">
    <property type="protein sequence ID" value="KAF2752059.1"/>
    <property type="molecule type" value="Genomic_DNA"/>
</dbReference>
<evidence type="ECO:0000256" key="4">
    <source>
        <dbReference type="ARBA" id="ARBA00049426"/>
    </source>
</evidence>
<keyword evidence="3" id="KW-0119">Carbohydrate metabolism</keyword>
<name>A0A6A6VQA8_9PLEO</name>
<dbReference type="PANTHER" id="PTHR31268">
    <property type="match status" value="1"/>
</dbReference>
<dbReference type="InterPro" id="IPR017853">
    <property type="entry name" value="GH"/>
</dbReference>
<evidence type="ECO:0000256" key="3">
    <source>
        <dbReference type="ARBA" id="ARBA00023277"/>
    </source>
</evidence>
<dbReference type="Proteomes" id="UP000799440">
    <property type="component" value="Unassembled WGS sequence"/>
</dbReference>
<accession>A0A6A6VQA8</accession>
<dbReference type="Pfam" id="PF05691">
    <property type="entry name" value="Raffinose_syn"/>
    <property type="match status" value="1"/>
</dbReference>
<dbReference type="InterPro" id="IPR008811">
    <property type="entry name" value="Glycosyl_hydrolases_36"/>
</dbReference>
<evidence type="ECO:0000256" key="1">
    <source>
        <dbReference type="ARBA" id="ARBA00001255"/>
    </source>
</evidence>
<reference evidence="5" key="1">
    <citation type="journal article" date="2020" name="Stud. Mycol.">
        <title>101 Dothideomycetes genomes: a test case for predicting lifestyles and emergence of pathogens.</title>
        <authorList>
            <person name="Haridas S."/>
            <person name="Albert R."/>
            <person name="Binder M."/>
            <person name="Bloem J."/>
            <person name="Labutti K."/>
            <person name="Salamov A."/>
            <person name="Andreopoulos B."/>
            <person name="Baker S."/>
            <person name="Barry K."/>
            <person name="Bills G."/>
            <person name="Bluhm B."/>
            <person name="Cannon C."/>
            <person name="Castanera R."/>
            <person name="Culley D."/>
            <person name="Daum C."/>
            <person name="Ezra D."/>
            <person name="Gonzalez J."/>
            <person name="Henrissat B."/>
            <person name="Kuo A."/>
            <person name="Liang C."/>
            <person name="Lipzen A."/>
            <person name="Lutzoni F."/>
            <person name="Magnuson J."/>
            <person name="Mondo S."/>
            <person name="Nolan M."/>
            <person name="Ohm R."/>
            <person name="Pangilinan J."/>
            <person name="Park H.-J."/>
            <person name="Ramirez L."/>
            <person name="Alfaro M."/>
            <person name="Sun H."/>
            <person name="Tritt A."/>
            <person name="Yoshinaga Y."/>
            <person name="Zwiers L.-H."/>
            <person name="Turgeon B."/>
            <person name="Goodwin S."/>
            <person name="Spatafora J."/>
            <person name="Crous P."/>
            <person name="Grigoriev I."/>
        </authorList>
    </citation>
    <scope>NUCLEOTIDE SEQUENCE</scope>
    <source>
        <strain evidence="5">CBS 119925</strain>
    </source>
</reference>
<organism evidence="5 6">
    <name type="scientific">Sporormia fimetaria CBS 119925</name>
    <dbReference type="NCBI Taxonomy" id="1340428"/>
    <lineage>
        <taxon>Eukaryota</taxon>
        <taxon>Fungi</taxon>
        <taxon>Dikarya</taxon>
        <taxon>Ascomycota</taxon>
        <taxon>Pezizomycotina</taxon>
        <taxon>Dothideomycetes</taxon>
        <taxon>Pleosporomycetidae</taxon>
        <taxon>Pleosporales</taxon>
        <taxon>Sporormiaceae</taxon>
        <taxon>Sporormia</taxon>
    </lineage>
</organism>
<comment type="catalytic activity">
    <reaction evidence="1">
        <text>Hydrolysis of terminal, non-reducing alpha-D-galactose residues in alpha-D-galactosides, including galactose oligosaccharides, galactomannans and galactolipids.</text>
        <dbReference type="EC" id="3.2.1.22"/>
    </reaction>
</comment>
<keyword evidence="5" id="KW-0378">Hydrolase</keyword>
<comment type="similarity">
    <text evidence="2">Belongs to the glycosyl hydrolases 36 family.</text>
</comment>
<dbReference type="Gene3D" id="3.20.20.70">
    <property type="entry name" value="Aldolase class I"/>
    <property type="match status" value="1"/>
</dbReference>
<evidence type="ECO:0000256" key="2">
    <source>
        <dbReference type="ARBA" id="ARBA00007240"/>
    </source>
</evidence>